<comment type="caution">
    <text evidence="3">The sequence shown here is derived from an EMBL/GenBank/DDBJ whole genome shotgun (WGS) entry which is preliminary data.</text>
</comment>
<dbReference type="InterPro" id="IPR036249">
    <property type="entry name" value="Thioredoxin-like_sf"/>
</dbReference>
<dbReference type="SUPFAM" id="SSF52833">
    <property type="entry name" value="Thioredoxin-like"/>
    <property type="match status" value="1"/>
</dbReference>
<evidence type="ECO:0000256" key="1">
    <source>
        <dbReference type="ARBA" id="ARBA00022729"/>
    </source>
</evidence>
<dbReference type="Pfam" id="PF13899">
    <property type="entry name" value="Thioredoxin_7"/>
    <property type="match status" value="1"/>
</dbReference>
<dbReference type="PANTHER" id="PTHR15337">
    <property type="entry name" value="ANTERIOR GRADIENT PROTEIN-RELATED"/>
    <property type="match status" value="1"/>
</dbReference>
<dbReference type="OrthoDB" id="7629852at2"/>
<reference evidence="3" key="1">
    <citation type="journal article" date="2019" name="PLoS Negl. Trop. Dis.">
        <title>Revisiting the worldwide diversity of Leptospira species in the environment.</title>
        <authorList>
            <person name="Vincent A.T."/>
            <person name="Schiettekatte O."/>
            <person name="Bourhy P."/>
            <person name="Veyrier F.J."/>
            <person name="Picardeau M."/>
        </authorList>
    </citation>
    <scope>NUCLEOTIDE SEQUENCE [LARGE SCALE GENOMIC DNA]</scope>
    <source>
        <strain evidence="3">201800277</strain>
    </source>
</reference>
<accession>A0A2M9Y3W3</accession>
<dbReference type="PROSITE" id="PS51352">
    <property type="entry name" value="THIOREDOXIN_2"/>
    <property type="match status" value="1"/>
</dbReference>
<dbReference type="InterPro" id="IPR013766">
    <property type="entry name" value="Thioredoxin_domain"/>
</dbReference>
<name>A0A2M9Y3W3_9LEPT</name>
<proteinExistence type="predicted"/>
<dbReference type="PANTHER" id="PTHR15337:SF11">
    <property type="entry name" value="THIOREDOXIN DOMAIN-CONTAINING PROTEIN"/>
    <property type="match status" value="1"/>
</dbReference>
<evidence type="ECO:0000259" key="2">
    <source>
        <dbReference type="PROSITE" id="PS51352"/>
    </source>
</evidence>
<evidence type="ECO:0000313" key="3">
    <source>
        <dbReference type="EMBL" id="TGK96353.1"/>
    </source>
</evidence>
<evidence type="ECO:0000313" key="4">
    <source>
        <dbReference type="Proteomes" id="UP000297891"/>
    </source>
</evidence>
<protein>
    <submittedName>
        <fullName evidence="3">Thioredoxin family protein</fullName>
    </submittedName>
</protein>
<dbReference type="InterPro" id="IPR051099">
    <property type="entry name" value="AGR/TXD"/>
</dbReference>
<dbReference type="Proteomes" id="UP000297891">
    <property type="component" value="Unassembled WGS sequence"/>
</dbReference>
<keyword evidence="1" id="KW-0732">Signal</keyword>
<gene>
    <name evidence="3" type="ORF">EHQ30_07045</name>
</gene>
<organism evidence="3 4">
    <name type="scientific">Leptospira brenneri</name>
    <dbReference type="NCBI Taxonomy" id="2023182"/>
    <lineage>
        <taxon>Bacteria</taxon>
        <taxon>Pseudomonadati</taxon>
        <taxon>Spirochaetota</taxon>
        <taxon>Spirochaetia</taxon>
        <taxon>Leptospirales</taxon>
        <taxon>Leptospiraceae</taxon>
        <taxon>Leptospira</taxon>
    </lineage>
</organism>
<dbReference type="Gene3D" id="3.40.30.10">
    <property type="entry name" value="Glutaredoxin"/>
    <property type="match status" value="1"/>
</dbReference>
<keyword evidence="4" id="KW-1185">Reference proteome</keyword>
<dbReference type="RefSeq" id="WP_100789541.1">
    <property type="nucleotide sequence ID" value="NZ_NPDQ01000002.1"/>
</dbReference>
<sequence>MRKNPSAFFMERKFQFLLSLLIFGFSFTTLSYCSKQSDIIFSQLEESLTFAKDSNRKLIVVFGADWCPDCKALDGIFEEPEPKALLKENFILFKVDVGRFDKNLSLNDKLGNPIQNGIPALVVLDPSGKILTSTKGGEFSNASKMTKEQVLEYLYRL</sequence>
<dbReference type="EMBL" id="RQFP01000001">
    <property type="protein sequence ID" value="TGK96353.1"/>
    <property type="molecule type" value="Genomic_DNA"/>
</dbReference>
<dbReference type="AlphaFoldDB" id="A0A2M9Y3W3"/>
<feature type="domain" description="Thioredoxin" evidence="2">
    <location>
        <begin position="16"/>
        <end position="157"/>
    </location>
</feature>